<reference evidence="3 4" key="1">
    <citation type="submission" date="2024-03" db="EMBL/GenBank/DDBJ databases">
        <title>Novel species of the genus Variovorax.</title>
        <authorList>
            <person name="Liu Q."/>
            <person name="Xin Y.-H."/>
        </authorList>
    </citation>
    <scope>NUCLEOTIDE SEQUENCE [LARGE SCALE GENOMIC DNA]</scope>
    <source>
        <strain evidence="3 4">KACC 18899</strain>
    </source>
</reference>
<dbReference type="EMBL" id="JBBKZU010000015">
    <property type="protein sequence ID" value="MEJ8814789.1"/>
    <property type="molecule type" value="Genomic_DNA"/>
</dbReference>
<comment type="caution">
    <text evidence="3">The sequence shown here is derived from an EMBL/GenBank/DDBJ whole genome shotgun (WGS) entry which is preliminary data.</text>
</comment>
<dbReference type="InterPro" id="IPR025295">
    <property type="entry name" value="eCIS_core_dom"/>
</dbReference>
<name>A0ABU8VPD8_9BURK</name>
<keyword evidence="4" id="KW-1185">Reference proteome</keyword>
<evidence type="ECO:0000313" key="4">
    <source>
        <dbReference type="Proteomes" id="UP001365846"/>
    </source>
</evidence>
<gene>
    <name evidence="3" type="ORF">WKW77_27205</name>
</gene>
<dbReference type="Proteomes" id="UP001365846">
    <property type="component" value="Unassembled WGS sequence"/>
</dbReference>
<evidence type="ECO:0000256" key="1">
    <source>
        <dbReference type="SAM" id="MobiDB-lite"/>
    </source>
</evidence>
<dbReference type="RefSeq" id="WP_340360018.1">
    <property type="nucleotide sequence ID" value="NZ_JBBKZU010000015.1"/>
</dbReference>
<evidence type="ECO:0000259" key="2">
    <source>
        <dbReference type="Pfam" id="PF13699"/>
    </source>
</evidence>
<feature type="region of interest" description="Disordered" evidence="1">
    <location>
        <begin position="402"/>
        <end position="492"/>
    </location>
</feature>
<feature type="domain" description="eCIS core" evidence="2">
    <location>
        <begin position="138"/>
        <end position="214"/>
    </location>
</feature>
<feature type="compositionally biased region" description="Basic and acidic residues" evidence="1">
    <location>
        <begin position="402"/>
        <end position="417"/>
    </location>
</feature>
<accession>A0ABU8VPD8</accession>
<sequence>MFKIPPANPKAGLSATRSSVRVLQRSPGPQPVHAVAPPTAAWDWSSVPISPRVALQRSCAANCECDKCTGHAELQAKLEISEPGDVHEQEADRIASRVVEADGGGAPLAIRPYSSGTNGASEQVPESVMQTLASAGRPLDPAVRRDMEHRFGYDFARVRVHSDALAAGSARDVRAHAYTVGHDVVFNEGRYSPGAQEGRRLIAHELTHVVQQNATMALQRNKVPEGVIHENAMQFLENALRQFYEALPRKVRIELKANGVIAIAMVSRGNTGEDPRLVYAVAGIPNGPEIRKAAEKLNLFYVGDTEQGISEKKPQGPARQYGPNDGPPPGSGGLEHAEQLIKAYRQEKGVDVDGLVVSRPLCHDCVRVMPREKGGRIMISVIVDPDKTLPNPRDEAIRIKEAAKAKEVGKTADRPELPDAAETGGRGRTRPTGDRSRGRAPTTDRSLGGRGGKTEKTGSLRAGKVSEVANRRGGGGGTQEAPTGRSTGPFEGRGQVVEPIRIPEPAIAQQEVKGGVEGAAAMINAALFSALQGHEVQMAVDRLKELTPEIENWRNQGYGVGVTMVVEVPDQPDVLAGPTGVHSAGDIVHFKKMYISSITKPVGDVPQGQQVMTADYARGDPKPSPSDPSNKARKGFHLQSGFVAFPAPPRARTEAKQAPVDVRGLPGSYKPEYRELFKGEPTILGLFAARTLRIDLTSDGKLTAQMRLGSQEFNYQAQQPRGKQLLFGRFNFGGKDGPVFSSRITYEPDKNPNVLLEWFDALEPDAQPDQYWKKMWDGLISWRKI</sequence>
<evidence type="ECO:0000313" key="3">
    <source>
        <dbReference type="EMBL" id="MEJ8814789.1"/>
    </source>
</evidence>
<feature type="region of interest" description="Disordered" evidence="1">
    <location>
        <begin position="308"/>
        <end position="335"/>
    </location>
</feature>
<organism evidence="3 4">
    <name type="scientific">Variovorax ureilyticus</name>
    <dbReference type="NCBI Taxonomy" id="1836198"/>
    <lineage>
        <taxon>Bacteria</taxon>
        <taxon>Pseudomonadati</taxon>
        <taxon>Pseudomonadota</taxon>
        <taxon>Betaproteobacteria</taxon>
        <taxon>Burkholderiales</taxon>
        <taxon>Comamonadaceae</taxon>
        <taxon>Variovorax</taxon>
    </lineage>
</organism>
<proteinExistence type="predicted"/>
<protein>
    <submittedName>
        <fullName evidence="3">DUF4157 domain-containing protein</fullName>
    </submittedName>
</protein>
<dbReference type="Pfam" id="PF13699">
    <property type="entry name" value="eCIS_core"/>
    <property type="match status" value="1"/>
</dbReference>